<proteinExistence type="predicted"/>
<evidence type="ECO:0000313" key="3">
    <source>
        <dbReference type="Proteomes" id="UP000054485"/>
    </source>
</evidence>
<feature type="region of interest" description="Disordered" evidence="1">
    <location>
        <begin position="243"/>
        <end position="335"/>
    </location>
</feature>
<organism evidence="2 3">
    <name type="scientific">Suillus luteus UH-Slu-Lm8-n1</name>
    <dbReference type="NCBI Taxonomy" id="930992"/>
    <lineage>
        <taxon>Eukaryota</taxon>
        <taxon>Fungi</taxon>
        <taxon>Dikarya</taxon>
        <taxon>Basidiomycota</taxon>
        <taxon>Agaricomycotina</taxon>
        <taxon>Agaricomycetes</taxon>
        <taxon>Agaricomycetidae</taxon>
        <taxon>Boletales</taxon>
        <taxon>Suillineae</taxon>
        <taxon>Suillaceae</taxon>
        <taxon>Suillus</taxon>
    </lineage>
</organism>
<feature type="compositionally biased region" description="Low complexity" evidence="1">
    <location>
        <begin position="260"/>
        <end position="275"/>
    </location>
</feature>
<feature type="compositionally biased region" description="Basic and acidic residues" evidence="1">
    <location>
        <begin position="16"/>
        <end position="25"/>
    </location>
</feature>
<dbReference type="AlphaFoldDB" id="A0A0D0AG93"/>
<reference evidence="2 3" key="1">
    <citation type="submission" date="2014-04" db="EMBL/GenBank/DDBJ databases">
        <authorList>
            <consortium name="DOE Joint Genome Institute"/>
            <person name="Kuo A."/>
            <person name="Ruytinx J."/>
            <person name="Rineau F."/>
            <person name="Colpaert J."/>
            <person name="Kohler A."/>
            <person name="Nagy L.G."/>
            <person name="Floudas D."/>
            <person name="Copeland A."/>
            <person name="Barry K.W."/>
            <person name="Cichocki N."/>
            <person name="Veneault-Fourrey C."/>
            <person name="LaButti K."/>
            <person name="Lindquist E.A."/>
            <person name="Lipzen A."/>
            <person name="Lundell T."/>
            <person name="Morin E."/>
            <person name="Murat C."/>
            <person name="Sun H."/>
            <person name="Tunlid A."/>
            <person name="Henrissat B."/>
            <person name="Grigoriev I.V."/>
            <person name="Hibbett D.S."/>
            <person name="Martin F."/>
            <person name="Nordberg H.P."/>
            <person name="Cantor M.N."/>
            <person name="Hua S.X."/>
        </authorList>
    </citation>
    <scope>NUCLEOTIDE SEQUENCE [LARGE SCALE GENOMIC DNA]</scope>
    <source>
        <strain evidence="2 3">UH-Slu-Lm8-n1</strain>
    </source>
</reference>
<dbReference type="EMBL" id="KN835472">
    <property type="protein sequence ID" value="KIK37159.1"/>
    <property type="molecule type" value="Genomic_DNA"/>
</dbReference>
<feature type="compositionally biased region" description="Acidic residues" evidence="1">
    <location>
        <begin position="26"/>
        <end position="36"/>
    </location>
</feature>
<protein>
    <submittedName>
        <fullName evidence="2">Unplaced genomic scaffold CY34scaffold_341, whole genome shotgun sequence</fullName>
    </submittedName>
</protein>
<dbReference type="InParanoid" id="A0A0D0AG93"/>
<name>A0A0D0AG93_9AGAM</name>
<evidence type="ECO:0000313" key="2">
    <source>
        <dbReference type="EMBL" id="KIK37159.1"/>
    </source>
</evidence>
<feature type="region of interest" description="Disordered" evidence="1">
    <location>
        <begin position="1"/>
        <end position="50"/>
    </location>
</feature>
<feature type="compositionally biased region" description="Basic and acidic residues" evidence="1">
    <location>
        <begin position="568"/>
        <end position="578"/>
    </location>
</feature>
<sequence length="586" mass="64022">MAKSTRHGSSPQGDLSHARQGRELQDSEQLDDSAEENEVKGRGRRKGLVVMSDAEEEVDELCDGEIDDVSTHSRPEDMPSHILLNPPLKERYTAQDIAPGFMDVIQQRSRSIDFVRWYSDTAEGVGCFEKCFSDADADADASQCAQCAQQDIKCKYNVSQHSSQREFRCLSCGKGRGIDCSWSEDLKQAYLREAYQLDAGEARVLISSTEDDPQAVLAAYYQEWRTNPAIRALDDNVRLSLKKVQGNIRPQRVTRSKPNATTPTSSLPPSTPASAGPKLKGRSHNDLAASKQLAGPSSSHTRMKPSIATSDQLTPPPSTAGPVRLQAHGRPSVEPHDSLVHVEHPVVHHNMAGRLVDAAHTLADAQVYSTHMDASPAAKALGTVRPALLEIPGEAVQGLDQFLKSVLDSSSSATRPLQEKILSLEAELQQVKLELETEKSLRLAHFTDRDKIIADQGKIIADRDGVIAGQQRTIADLSRSIAKMDICTQTARHLISGQPNLPSTDTDPPLGGQCQVDTSDARNLMLTLLPKIAAHADLAGRQWVEQLCSLVQDPLPPILGKRPMGETSGREESGQESHAKRRRQLT</sequence>
<keyword evidence="3" id="KW-1185">Reference proteome</keyword>
<dbReference type="HOGENOM" id="CLU_465527_0_0_1"/>
<gene>
    <name evidence="2" type="ORF">CY34DRAFT_15907</name>
</gene>
<evidence type="ECO:0000256" key="1">
    <source>
        <dbReference type="SAM" id="MobiDB-lite"/>
    </source>
</evidence>
<dbReference type="OrthoDB" id="2665752at2759"/>
<accession>A0A0D0AG93</accession>
<dbReference type="Proteomes" id="UP000054485">
    <property type="component" value="Unassembled WGS sequence"/>
</dbReference>
<reference evidence="3" key="2">
    <citation type="submission" date="2015-01" db="EMBL/GenBank/DDBJ databases">
        <title>Evolutionary Origins and Diversification of the Mycorrhizal Mutualists.</title>
        <authorList>
            <consortium name="DOE Joint Genome Institute"/>
            <consortium name="Mycorrhizal Genomics Consortium"/>
            <person name="Kohler A."/>
            <person name="Kuo A."/>
            <person name="Nagy L.G."/>
            <person name="Floudas D."/>
            <person name="Copeland A."/>
            <person name="Barry K.W."/>
            <person name="Cichocki N."/>
            <person name="Veneault-Fourrey C."/>
            <person name="LaButti K."/>
            <person name="Lindquist E.A."/>
            <person name="Lipzen A."/>
            <person name="Lundell T."/>
            <person name="Morin E."/>
            <person name="Murat C."/>
            <person name="Riley R."/>
            <person name="Ohm R."/>
            <person name="Sun H."/>
            <person name="Tunlid A."/>
            <person name="Henrissat B."/>
            <person name="Grigoriev I.V."/>
            <person name="Hibbett D.S."/>
            <person name="Martin F."/>
        </authorList>
    </citation>
    <scope>NUCLEOTIDE SEQUENCE [LARGE SCALE GENOMIC DNA]</scope>
    <source>
        <strain evidence="3">UH-Slu-Lm8-n1</strain>
    </source>
</reference>
<feature type="region of interest" description="Disordered" evidence="1">
    <location>
        <begin position="555"/>
        <end position="586"/>
    </location>
</feature>